<dbReference type="AlphaFoldDB" id="A0A1R3L3X5"/>
<accession>A0A1R3L3X5</accession>
<gene>
    <name evidence="1" type="ORF">COLO4_00453</name>
</gene>
<reference evidence="2" key="1">
    <citation type="submission" date="2013-09" db="EMBL/GenBank/DDBJ databases">
        <title>Corchorus olitorius genome sequencing.</title>
        <authorList>
            <person name="Alam M."/>
            <person name="Haque M.S."/>
            <person name="Islam M.S."/>
            <person name="Emdad E.M."/>
            <person name="Islam M.M."/>
            <person name="Ahmed B."/>
            <person name="Halim A."/>
            <person name="Hossen Q.M.M."/>
            <person name="Hossain M.Z."/>
            <person name="Ahmed R."/>
            <person name="Khan M.M."/>
            <person name="Islam R."/>
            <person name="Rashid M.M."/>
            <person name="Khan S.A."/>
            <person name="Rahman M.S."/>
            <person name="Alam M."/>
            <person name="Yahiya A.S."/>
            <person name="Khan M.S."/>
            <person name="Azam M.S."/>
            <person name="Haque T."/>
            <person name="Lashkar M.Z.H."/>
            <person name="Akhand A.I."/>
            <person name="Morshed G."/>
            <person name="Roy S."/>
            <person name="Uddin K.S."/>
            <person name="Rabeya T."/>
            <person name="Hossain A.S."/>
            <person name="Chowdhury A."/>
            <person name="Snigdha A.R."/>
            <person name="Mortoza M.S."/>
            <person name="Matin S.A."/>
            <person name="Hoque S.M.E."/>
            <person name="Islam M.K."/>
            <person name="Roy D.K."/>
            <person name="Haider R."/>
            <person name="Moosa M.M."/>
            <person name="Elias S.M."/>
            <person name="Hasan A.M."/>
            <person name="Jahan S."/>
            <person name="Shafiuddin M."/>
            <person name="Mahmood N."/>
            <person name="Shommy N.S."/>
        </authorList>
    </citation>
    <scope>NUCLEOTIDE SEQUENCE [LARGE SCALE GENOMIC DNA]</scope>
    <source>
        <strain evidence="2">cv. O-4</strain>
    </source>
</reference>
<proteinExistence type="predicted"/>
<organism evidence="1 2">
    <name type="scientific">Corchorus olitorius</name>
    <dbReference type="NCBI Taxonomy" id="93759"/>
    <lineage>
        <taxon>Eukaryota</taxon>
        <taxon>Viridiplantae</taxon>
        <taxon>Streptophyta</taxon>
        <taxon>Embryophyta</taxon>
        <taxon>Tracheophyta</taxon>
        <taxon>Spermatophyta</taxon>
        <taxon>Magnoliopsida</taxon>
        <taxon>eudicotyledons</taxon>
        <taxon>Gunneridae</taxon>
        <taxon>Pentapetalae</taxon>
        <taxon>rosids</taxon>
        <taxon>malvids</taxon>
        <taxon>Malvales</taxon>
        <taxon>Malvaceae</taxon>
        <taxon>Grewioideae</taxon>
        <taxon>Apeibeae</taxon>
        <taxon>Corchorus</taxon>
    </lineage>
</organism>
<comment type="caution">
    <text evidence="1">The sequence shown here is derived from an EMBL/GenBank/DDBJ whole genome shotgun (WGS) entry which is preliminary data.</text>
</comment>
<evidence type="ECO:0000313" key="1">
    <source>
        <dbReference type="EMBL" id="OMP14007.1"/>
    </source>
</evidence>
<sequence>MAAKELLNDIAENWARVRRTIGCLHETEKNTQK</sequence>
<dbReference type="EMBL" id="AWUE01002512">
    <property type="protein sequence ID" value="OMP14007.1"/>
    <property type="molecule type" value="Genomic_DNA"/>
</dbReference>
<keyword evidence="2" id="KW-1185">Reference proteome</keyword>
<dbReference type="Proteomes" id="UP000187203">
    <property type="component" value="Unassembled WGS sequence"/>
</dbReference>
<evidence type="ECO:0000313" key="2">
    <source>
        <dbReference type="Proteomes" id="UP000187203"/>
    </source>
</evidence>
<name>A0A1R3L3X5_9ROSI</name>
<protein>
    <submittedName>
        <fullName evidence="1">Uncharacterized protein</fullName>
    </submittedName>
</protein>